<keyword evidence="1" id="KW-0472">Membrane</keyword>
<evidence type="ECO:0000313" key="2">
    <source>
        <dbReference type="EMBL" id="MBK7674222.1"/>
    </source>
</evidence>
<name>A0A935PXR5_9PROT</name>
<dbReference type="AlphaFoldDB" id="A0A935PXR5"/>
<protein>
    <recommendedName>
        <fullName evidence="4">DUF4145 domain-containing protein</fullName>
    </recommendedName>
</protein>
<dbReference type="Proteomes" id="UP000697998">
    <property type="component" value="Unassembled WGS sequence"/>
</dbReference>
<organism evidence="2 3">
    <name type="scientific">Candidatus Accumulibacter proximus</name>
    <dbReference type="NCBI Taxonomy" id="2954385"/>
    <lineage>
        <taxon>Bacteria</taxon>
        <taxon>Pseudomonadati</taxon>
        <taxon>Pseudomonadota</taxon>
        <taxon>Betaproteobacteria</taxon>
        <taxon>Candidatus Accumulibacter</taxon>
    </lineage>
</organism>
<reference evidence="2 3" key="1">
    <citation type="submission" date="2020-10" db="EMBL/GenBank/DDBJ databases">
        <title>Connecting structure to function with the recovery of over 1000 high-quality activated sludge metagenome-assembled genomes encoding full-length rRNA genes using long-read sequencing.</title>
        <authorList>
            <person name="Singleton C.M."/>
            <person name="Petriglieri F."/>
            <person name="Kristensen J.M."/>
            <person name="Kirkegaard R.H."/>
            <person name="Michaelsen T.Y."/>
            <person name="Andersen M.H."/>
            <person name="Karst S.M."/>
            <person name="Dueholm M.S."/>
            <person name="Nielsen P.H."/>
            <person name="Albertsen M."/>
        </authorList>
    </citation>
    <scope>NUCLEOTIDE SEQUENCE [LARGE SCALE GENOMIC DNA]</scope>
    <source>
        <strain evidence="2">EsbW_18-Q3-R4-48_BATAC.285</strain>
    </source>
</reference>
<dbReference type="EMBL" id="JADJMH010000002">
    <property type="protein sequence ID" value="MBK7674222.1"/>
    <property type="molecule type" value="Genomic_DNA"/>
</dbReference>
<comment type="caution">
    <text evidence="2">The sequence shown here is derived from an EMBL/GenBank/DDBJ whole genome shotgun (WGS) entry which is preliminary data.</text>
</comment>
<evidence type="ECO:0000256" key="1">
    <source>
        <dbReference type="SAM" id="Phobius"/>
    </source>
</evidence>
<accession>A0A935PXR5</accession>
<keyword evidence="1" id="KW-1133">Transmembrane helix</keyword>
<gene>
    <name evidence="2" type="ORF">IPJ27_05345</name>
</gene>
<proteinExistence type="predicted"/>
<feature type="transmembrane region" description="Helical" evidence="1">
    <location>
        <begin position="6"/>
        <end position="27"/>
    </location>
</feature>
<evidence type="ECO:0008006" key="4">
    <source>
        <dbReference type="Google" id="ProtNLM"/>
    </source>
</evidence>
<evidence type="ECO:0000313" key="3">
    <source>
        <dbReference type="Proteomes" id="UP000697998"/>
    </source>
</evidence>
<sequence>MDFLTFLATIVGSLAWPVSLLMALLMLRRPITELLPSLRRLRYKELEVDFGKELEKIEAVMDTVEEKTQHKGELPVEVQPEPLPKTRTELLEKIANLSPNAAILESWRNVERTLDFYFSSRGIERPRSGQTILGQLDYDPNFPRQLVSAYQELRLLRNRAAHDRENLTAEHAKEFSGLADRLTFALIQAAHP</sequence>
<keyword evidence="1" id="KW-0812">Transmembrane</keyword>